<dbReference type="VEuPathDB" id="VectorBase:AMAM001714"/>
<organism evidence="1 2">
    <name type="scientific">Anopheles maculatus</name>
    <dbReference type="NCBI Taxonomy" id="74869"/>
    <lineage>
        <taxon>Eukaryota</taxon>
        <taxon>Metazoa</taxon>
        <taxon>Ecdysozoa</taxon>
        <taxon>Arthropoda</taxon>
        <taxon>Hexapoda</taxon>
        <taxon>Insecta</taxon>
        <taxon>Pterygota</taxon>
        <taxon>Neoptera</taxon>
        <taxon>Endopterygota</taxon>
        <taxon>Diptera</taxon>
        <taxon>Nematocera</taxon>
        <taxon>Culicoidea</taxon>
        <taxon>Culicidae</taxon>
        <taxon>Anophelinae</taxon>
        <taxon>Anopheles</taxon>
        <taxon>Anopheles maculatus group</taxon>
    </lineage>
</organism>
<evidence type="ECO:0000313" key="2">
    <source>
        <dbReference type="Proteomes" id="UP000075901"/>
    </source>
</evidence>
<sequence>MVGRGGVVSGCGVSTVSSVVGWDAWDVGNVGSAADQQVSAALDMRCLGGVSVDNRGRVVSVSSVVRGGGMAVSVGGCVVSSLGGCLVLGRCWVVGHGTNDDDGKDDCCYDGVHGAGFGGGVGGGLEVTLADEHCSISLYWR</sequence>
<dbReference type="EnsemblMetazoa" id="AMAM001714-RA">
    <property type="protein sequence ID" value="AMAM001714-PA"/>
    <property type="gene ID" value="AMAM001714"/>
</dbReference>
<keyword evidence="2" id="KW-1185">Reference proteome</keyword>
<reference evidence="2" key="1">
    <citation type="submission" date="2013-09" db="EMBL/GenBank/DDBJ databases">
        <title>The Genome Sequence of Anopheles maculatus species B.</title>
        <authorList>
            <consortium name="The Broad Institute Genomics Platform"/>
            <person name="Neafsey D.E."/>
            <person name="Besansky N."/>
            <person name="Howell P."/>
            <person name="Walton C."/>
            <person name="Young S.K."/>
            <person name="Zeng Q."/>
            <person name="Gargeya S."/>
            <person name="Fitzgerald M."/>
            <person name="Haas B."/>
            <person name="Abouelleil A."/>
            <person name="Allen A.W."/>
            <person name="Alvarado L."/>
            <person name="Arachchi H.M."/>
            <person name="Berlin A.M."/>
            <person name="Chapman S.B."/>
            <person name="Gainer-Dewar J."/>
            <person name="Goldberg J."/>
            <person name="Griggs A."/>
            <person name="Gujja S."/>
            <person name="Hansen M."/>
            <person name="Howarth C."/>
            <person name="Imamovic A."/>
            <person name="Ireland A."/>
            <person name="Larimer J."/>
            <person name="McCowan C."/>
            <person name="Murphy C."/>
            <person name="Pearson M."/>
            <person name="Poon T.W."/>
            <person name="Priest M."/>
            <person name="Roberts A."/>
            <person name="Saif S."/>
            <person name="Shea T."/>
            <person name="Sisk P."/>
            <person name="Sykes S."/>
            <person name="Wortman J."/>
            <person name="Nusbaum C."/>
            <person name="Birren B."/>
        </authorList>
    </citation>
    <scope>NUCLEOTIDE SEQUENCE [LARGE SCALE GENOMIC DNA]</scope>
    <source>
        <strain evidence="2">maculatus3</strain>
    </source>
</reference>
<reference evidence="1" key="2">
    <citation type="submission" date="2020-05" db="UniProtKB">
        <authorList>
            <consortium name="EnsemblMetazoa"/>
        </authorList>
    </citation>
    <scope>IDENTIFICATION</scope>
    <source>
        <strain evidence="1">maculatus3</strain>
    </source>
</reference>
<protein>
    <submittedName>
        <fullName evidence="1">Uncharacterized protein</fullName>
    </submittedName>
</protein>
<dbReference type="AlphaFoldDB" id="A0A182S8C1"/>
<name>A0A182S8C1_9DIPT</name>
<proteinExistence type="predicted"/>
<evidence type="ECO:0000313" key="1">
    <source>
        <dbReference type="EnsemblMetazoa" id="AMAM001714-PA"/>
    </source>
</evidence>
<accession>A0A182S8C1</accession>
<dbReference type="Proteomes" id="UP000075901">
    <property type="component" value="Unassembled WGS sequence"/>
</dbReference>